<dbReference type="InterPro" id="IPR010432">
    <property type="entry name" value="RDD"/>
</dbReference>
<dbReference type="InterPro" id="IPR051791">
    <property type="entry name" value="Pra-immunoreactive"/>
</dbReference>
<organism evidence="8 9">
    <name type="scientific">Lentisphaera araneosa HTCC2155</name>
    <dbReference type="NCBI Taxonomy" id="313628"/>
    <lineage>
        <taxon>Bacteria</taxon>
        <taxon>Pseudomonadati</taxon>
        <taxon>Lentisphaerota</taxon>
        <taxon>Lentisphaeria</taxon>
        <taxon>Lentisphaerales</taxon>
        <taxon>Lentisphaeraceae</taxon>
        <taxon>Lentisphaera</taxon>
    </lineage>
</organism>
<evidence type="ECO:0000256" key="1">
    <source>
        <dbReference type="ARBA" id="ARBA00004651"/>
    </source>
</evidence>
<keyword evidence="3 6" id="KW-0812">Transmembrane</keyword>
<feature type="transmembrane region" description="Helical" evidence="6">
    <location>
        <begin position="72"/>
        <end position="88"/>
    </location>
</feature>
<dbReference type="Pfam" id="PF06271">
    <property type="entry name" value="RDD"/>
    <property type="match status" value="1"/>
</dbReference>
<dbReference type="STRING" id="313628.LNTAR_13397"/>
<feature type="domain" description="RDD" evidence="7">
    <location>
        <begin position="26"/>
        <end position="138"/>
    </location>
</feature>
<sequence length="158" mass="17790">MEPANVYEAPETELEVGNFEEELNLASQGKRFLTLILDTVFYLIYSVLFGACLGIVLAVTNSMHVLESISEPLPNFLFGLFLVTSYYFPQEIMMGKTIGKMIVGTKVVDLDGNKPKAGTILLRTFCRFIPFESFSFLYAEGTKGWHDRLSKTKVVLTR</sequence>
<dbReference type="Proteomes" id="UP000004947">
    <property type="component" value="Unassembled WGS sequence"/>
</dbReference>
<keyword evidence="5 6" id="KW-0472">Membrane</keyword>
<dbReference type="GO" id="GO:0005886">
    <property type="term" value="C:plasma membrane"/>
    <property type="evidence" value="ECO:0007669"/>
    <property type="project" value="UniProtKB-SubCell"/>
</dbReference>
<evidence type="ECO:0000313" key="9">
    <source>
        <dbReference type="Proteomes" id="UP000004947"/>
    </source>
</evidence>
<keyword evidence="4 6" id="KW-1133">Transmembrane helix</keyword>
<accession>A6DU04</accession>
<keyword evidence="2" id="KW-1003">Cell membrane</keyword>
<dbReference type="EMBL" id="ABCK01000044">
    <property type="protein sequence ID" value="EDM24870.1"/>
    <property type="molecule type" value="Genomic_DNA"/>
</dbReference>
<evidence type="ECO:0000256" key="6">
    <source>
        <dbReference type="SAM" id="Phobius"/>
    </source>
</evidence>
<gene>
    <name evidence="8" type="ORF">LNTAR_13397</name>
</gene>
<dbReference type="PANTHER" id="PTHR36115">
    <property type="entry name" value="PROLINE-RICH ANTIGEN HOMOLOG-RELATED"/>
    <property type="match status" value="1"/>
</dbReference>
<evidence type="ECO:0000259" key="7">
    <source>
        <dbReference type="Pfam" id="PF06271"/>
    </source>
</evidence>
<dbReference type="eggNOG" id="COG1714">
    <property type="taxonomic scope" value="Bacteria"/>
</dbReference>
<feature type="transmembrane region" description="Helical" evidence="6">
    <location>
        <begin position="40"/>
        <end position="60"/>
    </location>
</feature>
<comment type="caution">
    <text evidence="8">The sequence shown here is derived from an EMBL/GenBank/DDBJ whole genome shotgun (WGS) entry which is preliminary data.</text>
</comment>
<proteinExistence type="predicted"/>
<evidence type="ECO:0000256" key="2">
    <source>
        <dbReference type="ARBA" id="ARBA00022475"/>
    </source>
</evidence>
<dbReference type="AlphaFoldDB" id="A6DU04"/>
<evidence type="ECO:0000313" key="8">
    <source>
        <dbReference type="EMBL" id="EDM24870.1"/>
    </source>
</evidence>
<evidence type="ECO:0000256" key="4">
    <source>
        <dbReference type="ARBA" id="ARBA00022989"/>
    </source>
</evidence>
<name>A6DU04_9BACT</name>
<dbReference type="OrthoDB" id="762068at2"/>
<keyword evidence="9" id="KW-1185">Reference proteome</keyword>
<evidence type="ECO:0000256" key="5">
    <source>
        <dbReference type="ARBA" id="ARBA00023136"/>
    </source>
</evidence>
<dbReference type="RefSeq" id="WP_007281290.1">
    <property type="nucleotide sequence ID" value="NZ_ABCK01000044.1"/>
</dbReference>
<protein>
    <recommendedName>
        <fullName evidence="7">RDD domain-containing protein</fullName>
    </recommendedName>
</protein>
<dbReference type="PANTHER" id="PTHR36115:SF4">
    <property type="entry name" value="MEMBRANE PROTEIN"/>
    <property type="match status" value="1"/>
</dbReference>
<comment type="subcellular location">
    <subcellularLocation>
        <location evidence="1">Cell membrane</location>
        <topology evidence="1">Multi-pass membrane protein</topology>
    </subcellularLocation>
</comment>
<reference evidence="8 9" key="1">
    <citation type="journal article" date="2010" name="J. Bacteriol.">
        <title>Genome sequence of Lentisphaera araneosa HTCC2155T, the type species of the order Lentisphaerales in the phylum Lentisphaerae.</title>
        <authorList>
            <person name="Thrash J.C."/>
            <person name="Cho J.C."/>
            <person name="Vergin K.L."/>
            <person name="Morris R.M."/>
            <person name="Giovannoni S.J."/>
        </authorList>
    </citation>
    <scope>NUCLEOTIDE SEQUENCE [LARGE SCALE GENOMIC DNA]</scope>
    <source>
        <strain evidence="8 9">HTCC2155</strain>
    </source>
</reference>
<evidence type="ECO:0000256" key="3">
    <source>
        <dbReference type="ARBA" id="ARBA00022692"/>
    </source>
</evidence>